<protein>
    <submittedName>
        <fullName evidence="2 5">Uncharacterized protein</fullName>
    </submittedName>
</protein>
<evidence type="ECO:0000313" key="4">
    <source>
        <dbReference type="Proteomes" id="UP000271098"/>
    </source>
</evidence>
<organism evidence="5">
    <name type="scientific">Gongylonema pulchrum</name>
    <dbReference type="NCBI Taxonomy" id="637853"/>
    <lineage>
        <taxon>Eukaryota</taxon>
        <taxon>Metazoa</taxon>
        <taxon>Ecdysozoa</taxon>
        <taxon>Nematoda</taxon>
        <taxon>Chromadorea</taxon>
        <taxon>Rhabditida</taxon>
        <taxon>Spirurina</taxon>
        <taxon>Spiruromorpha</taxon>
        <taxon>Spiruroidea</taxon>
        <taxon>Gongylonematidae</taxon>
        <taxon>Gongylonema</taxon>
    </lineage>
</organism>
<evidence type="ECO:0000256" key="1">
    <source>
        <dbReference type="SAM" id="MobiDB-lite"/>
    </source>
</evidence>
<accession>A0A183DG86</accession>
<reference evidence="5 6" key="1">
    <citation type="submission" date="2016-06" db="UniProtKB">
        <authorList>
            <consortium name="WormBaseParasite"/>
        </authorList>
    </citation>
    <scope>IDENTIFICATION</scope>
</reference>
<evidence type="ECO:0000313" key="5">
    <source>
        <dbReference type="WBParaSite" id="GPUH_0000773601-mRNA-1"/>
    </source>
</evidence>
<gene>
    <name evidence="2" type="ORF">GPUH_LOCUS7724</name>
    <name evidence="3" type="ORF">GPUH_LOCUS8421</name>
</gene>
<feature type="compositionally biased region" description="Polar residues" evidence="1">
    <location>
        <begin position="78"/>
        <end position="89"/>
    </location>
</feature>
<proteinExistence type="predicted"/>
<keyword evidence="4" id="KW-1185">Reference proteome</keyword>
<feature type="compositionally biased region" description="Polar residues" evidence="1">
    <location>
        <begin position="101"/>
        <end position="110"/>
    </location>
</feature>
<evidence type="ECO:0000313" key="2">
    <source>
        <dbReference type="EMBL" id="VDK59427.1"/>
    </source>
</evidence>
<sequence length="117" mass="12738">MAFSEAELSAVEADHLEHADLGSNTESSRGYESQETNVPNGADTKSSSPPFQAEKRVTAEGANDTLSNPPCSFHDETQGCQFENSQPTSEVERMARHAHMNGQSQSSLFSDSFRLEV</sequence>
<dbReference type="EMBL" id="UYRT01024525">
    <property type="protein sequence ID" value="VDK62537.1"/>
    <property type="molecule type" value="Genomic_DNA"/>
</dbReference>
<dbReference type="EMBL" id="UYRT01020729">
    <property type="protein sequence ID" value="VDK59427.1"/>
    <property type="molecule type" value="Genomic_DNA"/>
</dbReference>
<dbReference type="WBParaSite" id="GPUH_0000773601-mRNA-1">
    <property type="protein sequence ID" value="GPUH_0000773601-mRNA-1"/>
    <property type="gene ID" value="GPUH_0000773601"/>
</dbReference>
<dbReference type="AlphaFoldDB" id="A0A183DG86"/>
<evidence type="ECO:0000313" key="6">
    <source>
        <dbReference type="WBParaSite" id="GPUH_0000843301-mRNA-1"/>
    </source>
</evidence>
<feature type="region of interest" description="Disordered" evidence="1">
    <location>
        <begin position="1"/>
        <end position="117"/>
    </location>
</feature>
<dbReference type="WBParaSite" id="GPUH_0000843301-mRNA-1">
    <property type="protein sequence ID" value="GPUH_0000843301-mRNA-1"/>
    <property type="gene ID" value="GPUH_0000843301"/>
</dbReference>
<reference evidence="2 4" key="2">
    <citation type="submission" date="2018-11" db="EMBL/GenBank/DDBJ databases">
        <authorList>
            <consortium name="Pathogen Informatics"/>
        </authorList>
    </citation>
    <scope>NUCLEOTIDE SEQUENCE [LARGE SCALE GENOMIC DNA]</scope>
</reference>
<evidence type="ECO:0000313" key="3">
    <source>
        <dbReference type="EMBL" id="VDK62537.1"/>
    </source>
</evidence>
<name>A0A183DG86_9BILA</name>
<dbReference type="Proteomes" id="UP000271098">
    <property type="component" value="Unassembled WGS sequence"/>
</dbReference>
<feature type="compositionally biased region" description="Polar residues" evidence="1">
    <location>
        <begin position="22"/>
        <end position="50"/>
    </location>
</feature>